<reference evidence="5 6" key="1">
    <citation type="submission" date="2014-12" db="EMBL/GenBank/DDBJ databases">
        <title>Genomes of Geoalkalibacter ferrihydriticus and Geoalkalibacter subterraneus, two haloalkaliphilic metal-reducing members of the Geobacteraceae.</title>
        <authorList>
            <person name="Badalamenti J.P."/>
            <person name="Torres C.I."/>
            <person name="Krajmalnik-Brown R."/>
            <person name="Bond D.R."/>
        </authorList>
    </citation>
    <scope>NUCLEOTIDE SEQUENCE [LARGE SCALE GENOMIC DNA]</scope>
    <source>
        <strain evidence="5 6">DSM 17813</strain>
    </source>
</reference>
<dbReference type="InterPro" id="IPR005702">
    <property type="entry name" value="Wzc-like_C"/>
</dbReference>
<keyword evidence="6" id="KW-1185">Reference proteome</keyword>
<evidence type="ECO:0000313" key="5">
    <source>
        <dbReference type="EMBL" id="KIH75386.1"/>
    </source>
</evidence>
<dbReference type="EMBL" id="JWJD01000013">
    <property type="protein sequence ID" value="KIH75386.1"/>
    <property type="molecule type" value="Genomic_DNA"/>
</dbReference>
<dbReference type="GO" id="GO:0005886">
    <property type="term" value="C:plasma membrane"/>
    <property type="evidence" value="ECO:0007669"/>
    <property type="project" value="TreeGrafter"/>
</dbReference>
<sequence length="286" mass="31041">MSRIEKALERAAQKRAGEHSEPQPRMDVEASSNPSAIPTGVPNYAAFEQVPRPSVANPCLVTANDPNSPISEQYRKLKSLLIKMTRSEQSRNSLLVTSTVGGEGKTVTALNLAITLAQEYDHTVLLIEADLRRPTIMSYLGLQSGVGLADCILDGVDVGEVLVKTGIGKLSVLPAGRPVKDPVEVFSSVRMAKLLQEVKTRYSDRFVIVDSTPLLPFAEGQILAHLVDSVVFVARQDYTPFDKLKEALASLKSSNLLGVVCNDIDGGITGSGYYGYYGYYKYAQKS</sequence>
<dbReference type="NCBIfam" id="TIGR03018">
    <property type="entry name" value="pepcterm_TyrKin"/>
    <property type="match status" value="1"/>
</dbReference>
<dbReference type="Gene3D" id="3.40.50.300">
    <property type="entry name" value="P-loop containing nucleotide triphosphate hydrolases"/>
    <property type="match status" value="1"/>
</dbReference>
<dbReference type="InterPro" id="IPR050445">
    <property type="entry name" value="Bact_polysacc_biosynth/exp"/>
</dbReference>
<feature type="region of interest" description="Disordered" evidence="3">
    <location>
        <begin position="1"/>
        <end position="40"/>
    </location>
</feature>
<dbReference type="PANTHER" id="PTHR32309">
    <property type="entry name" value="TYROSINE-PROTEIN KINASE"/>
    <property type="match status" value="1"/>
</dbReference>
<evidence type="ECO:0000256" key="2">
    <source>
        <dbReference type="ARBA" id="ARBA00022840"/>
    </source>
</evidence>
<keyword evidence="1" id="KW-0547">Nucleotide-binding</keyword>
<comment type="caution">
    <text evidence="5">The sequence shown here is derived from an EMBL/GenBank/DDBJ whole genome shotgun (WGS) entry which is preliminary data.</text>
</comment>
<feature type="compositionally biased region" description="Basic and acidic residues" evidence="3">
    <location>
        <begin position="1"/>
        <end position="28"/>
    </location>
</feature>
<proteinExistence type="predicted"/>
<dbReference type="Pfam" id="PF01656">
    <property type="entry name" value="CbiA"/>
    <property type="match status" value="1"/>
</dbReference>
<accession>A0A0C2HEK5</accession>
<evidence type="ECO:0000313" key="6">
    <source>
        <dbReference type="Proteomes" id="UP000035068"/>
    </source>
</evidence>
<dbReference type="Proteomes" id="UP000035068">
    <property type="component" value="Unassembled WGS sequence"/>
</dbReference>
<keyword evidence="2" id="KW-0067">ATP-binding</keyword>
<feature type="domain" description="CobQ/CobB/MinD/ParA nucleotide binding" evidence="4">
    <location>
        <begin position="95"/>
        <end position="266"/>
    </location>
</feature>
<dbReference type="GO" id="GO:0005524">
    <property type="term" value="F:ATP binding"/>
    <property type="evidence" value="ECO:0007669"/>
    <property type="project" value="UniProtKB-KW"/>
</dbReference>
<dbReference type="InterPro" id="IPR027417">
    <property type="entry name" value="P-loop_NTPase"/>
</dbReference>
<dbReference type="AlphaFoldDB" id="A0A0C2HEK5"/>
<protein>
    <recommendedName>
        <fullName evidence="4">CobQ/CobB/MinD/ParA nucleotide binding domain-containing protein</fullName>
    </recommendedName>
</protein>
<organism evidence="5 6">
    <name type="scientific">Geoalkalibacter ferrihydriticus DSM 17813</name>
    <dbReference type="NCBI Taxonomy" id="1121915"/>
    <lineage>
        <taxon>Bacteria</taxon>
        <taxon>Pseudomonadati</taxon>
        <taxon>Thermodesulfobacteriota</taxon>
        <taxon>Desulfuromonadia</taxon>
        <taxon>Desulfuromonadales</taxon>
        <taxon>Geoalkalibacteraceae</taxon>
        <taxon>Geoalkalibacter</taxon>
    </lineage>
</organism>
<dbReference type="CDD" id="cd05387">
    <property type="entry name" value="BY-kinase"/>
    <property type="match status" value="1"/>
</dbReference>
<name>A0A0C2HEK5_9BACT</name>
<evidence type="ECO:0000259" key="4">
    <source>
        <dbReference type="Pfam" id="PF01656"/>
    </source>
</evidence>
<gene>
    <name evidence="5" type="ORF">GFER_17095</name>
</gene>
<dbReference type="RefSeq" id="WP_040101280.1">
    <property type="nucleotide sequence ID" value="NZ_JWJD01000013.1"/>
</dbReference>
<dbReference type="PANTHER" id="PTHR32309:SF13">
    <property type="entry name" value="FERRIC ENTEROBACTIN TRANSPORT PROTEIN FEPE"/>
    <property type="match status" value="1"/>
</dbReference>
<dbReference type="NCBIfam" id="TIGR01007">
    <property type="entry name" value="eps_fam"/>
    <property type="match status" value="1"/>
</dbReference>
<evidence type="ECO:0000256" key="3">
    <source>
        <dbReference type="SAM" id="MobiDB-lite"/>
    </source>
</evidence>
<dbReference type="GO" id="GO:0004715">
    <property type="term" value="F:non-membrane spanning protein tyrosine kinase activity"/>
    <property type="evidence" value="ECO:0007669"/>
    <property type="project" value="UniProtKB-EC"/>
</dbReference>
<dbReference type="InterPro" id="IPR002586">
    <property type="entry name" value="CobQ/CobB/MinD/ParA_Nub-bd_dom"/>
</dbReference>
<evidence type="ECO:0000256" key="1">
    <source>
        <dbReference type="ARBA" id="ARBA00022741"/>
    </source>
</evidence>
<dbReference type="SUPFAM" id="SSF52540">
    <property type="entry name" value="P-loop containing nucleoside triphosphate hydrolases"/>
    <property type="match status" value="1"/>
</dbReference>